<keyword evidence="13" id="KW-1133">Transmembrane helix</keyword>
<dbReference type="GO" id="GO:0005819">
    <property type="term" value="C:spindle"/>
    <property type="evidence" value="ECO:0007669"/>
    <property type="project" value="UniProtKB-SubCell"/>
</dbReference>
<feature type="compositionally biased region" description="Polar residues" evidence="12">
    <location>
        <begin position="611"/>
        <end position="626"/>
    </location>
</feature>
<keyword evidence="13" id="KW-0472">Membrane</keyword>
<evidence type="ECO:0000256" key="11">
    <source>
        <dbReference type="SAM" id="Coils"/>
    </source>
</evidence>
<dbReference type="GO" id="GO:0051310">
    <property type="term" value="P:metaphase chromosome alignment"/>
    <property type="evidence" value="ECO:0007669"/>
    <property type="project" value="Ensembl"/>
</dbReference>
<keyword evidence="13" id="KW-0812">Transmembrane</keyword>
<keyword evidence="5" id="KW-0132">Cell division</keyword>
<dbReference type="GO" id="GO:0090307">
    <property type="term" value="P:mitotic spindle assembly"/>
    <property type="evidence" value="ECO:0007669"/>
    <property type="project" value="Ensembl"/>
</dbReference>
<dbReference type="Ensembl" id="ENSPMRT00000029070.1">
    <property type="protein sequence ID" value="ENSPMRP00000027406.1"/>
    <property type="gene ID" value="ENSPMRG00000017674.1"/>
</dbReference>
<dbReference type="AlphaFoldDB" id="A0A670JSK5"/>
<keyword evidence="8" id="KW-0206">Cytoskeleton</keyword>
<keyword evidence="4" id="KW-0963">Cytoplasm</keyword>
<dbReference type="GO" id="GO:0005814">
    <property type="term" value="C:centriole"/>
    <property type="evidence" value="ECO:0007669"/>
    <property type="project" value="UniProtKB-SubCell"/>
</dbReference>
<name>A0A670JSK5_PODMU</name>
<dbReference type="GO" id="GO:0046599">
    <property type="term" value="P:regulation of centriole replication"/>
    <property type="evidence" value="ECO:0007669"/>
    <property type="project" value="Ensembl"/>
</dbReference>
<comment type="subcellular location">
    <subcellularLocation>
        <location evidence="1">Cytoplasm</location>
        <location evidence="1">Cytoskeleton</location>
        <location evidence="1">Microtubule organizing center</location>
        <location evidence="1">Centrosome</location>
        <location evidence="1">Centriole</location>
    </subcellularLocation>
    <subcellularLocation>
        <location evidence="2">Cytoplasm</location>
        <location evidence="2">Cytoskeleton</location>
        <location evidence="2">Spindle</location>
    </subcellularLocation>
</comment>
<keyword evidence="7 11" id="KW-0175">Coiled coil</keyword>
<sequence>MHCSRRASCKLSARSAEGKRPAVPAFAPRRRLPFPPRAGRGCRGNGRQACSPPRRPPQVVRRGRRFSLRARSPAPSSRRRLSAASGAAVTIIIMMSLLRASRLPASGAKRKPPKKARRKKQDWDNTVHDLTVHRATPEDLVRRHEMHKSKNKGIVHFELQEKALKSKWKKQRPRVPESLEKKKLALMREILSDQYQLQEVLERSDQAMAVVKDLFGDAPRRHLGFPNVTVAPDYDVECSQGPIVQKCDPPTQLSLLSDSVMDPQGLNEVEGENYLMCKTNSENDTYLSFRSDTDTERMLHLLKEENSVAGGQHEVSKQQVSSQEVYVLSTPTTNVQPLGSTALNATNVVKKVHSKLRYEEQTPDATYIVQQVLNANVRKPKQTTKVKKKPSVQTPEAQKRSNWSPAAASLDLPNGNKSSLEVLNQMVCDMENEMEEYERWMGHEVQQFHSSQGLSGFTRSLVNALCRVLRYLKETETRLRQEKLNRQKLEGELSEHRALIDALTAEVLLAREENIAMQNKFQHYTVVTDEQLTSLTRAFKGLPITDSGELSVRSPEAAQEKCLSNYVGPKRNTQVDIPNKAPVFPNPLDKMHPTPTLPACLFQPAVLLSPPQQKSSQAWPPLQNDSTGRESEGEQKSFLSNKPQTVEEDGSLFKGAGPLQSSVQPDGQPLVSAFSAVPSQSSDGFSERPNSDATMMLTQSDDLQGQIAELTLQNTVIKAQLSKFRHCPQEAWDLLQQPFSAQSGSALEGQGHCDAVSSLKELPRSLDERITELNRQSAEARSKLVQLTNQQTLPTFVSVSPPVSPIPSPPVNLLETGKRRTIEVSVPVAEILDSSKENSPSPTSVSSTKRSADVSSQVCLPLNTSLGNVQLTFDSHRIKPKKQGEDGWFALSTHIG</sequence>
<reference evidence="14" key="2">
    <citation type="submission" date="2025-08" db="UniProtKB">
        <authorList>
            <consortium name="Ensembl"/>
        </authorList>
    </citation>
    <scope>IDENTIFICATION</scope>
</reference>
<feature type="compositionally biased region" description="Basic residues" evidence="12">
    <location>
        <begin position="379"/>
        <end position="390"/>
    </location>
</feature>
<evidence type="ECO:0000256" key="5">
    <source>
        <dbReference type="ARBA" id="ARBA00022618"/>
    </source>
</evidence>
<evidence type="ECO:0000256" key="6">
    <source>
        <dbReference type="ARBA" id="ARBA00022776"/>
    </source>
</evidence>
<dbReference type="Pfam" id="PF15678">
    <property type="entry name" value="SPICE"/>
    <property type="match status" value="1"/>
</dbReference>
<reference evidence="14 15" key="1">
    <citation type="journal article" date="2019" name="Proc. Natl. Acad. Sci. U.S.A.">
        <title>Regulatory changes in pterin and carotenoid genes underlie balanced color polymorphisms in the wall lizard.</title>
        <authorList>
            <person name="Andrade P."/>
            <person name="Pinho C."/>
            <person name="Perez I de Lanuza G."/>
            <person name="Afonso S."/>
            <person name="Brejcha J."/>
            <person name="Rubin C.J."/>
            <person name="Wallerman O."/>
            <person name="Pereira P."/>
            <person name="Sabatino S.J."/>
            <person name="Bellati A."/>
            <person name="Pellitteri-Rosa D."/>
            <person name="Bosakova Z."/>
            <person name="Bunikis I."/>
            <person name="Carretero M.A."/>
            <person name="Feiner N."/>
            <person name="Marsik P."/>
            <person name="Pauperio F."/>
            <person name="Salvi D."/>
            <person name="Soler L."/>
            <person name="While G.M."/>
            <person name="Uller T."/>
            <person name="Font E."/>
            <person name="Andersson L."/>
            <person name="Carneiro M."/>
        </authorList>
    </citation>
    <scope>NUCLEOTIDE SEQUENCE</scope>
</reference>
<feature type="region of interest" description="Disordered" evidence="12">
    <location>
        <begin position="104"/>
        <end position="124"/>
    </location>
</feature>
<evidence type="ECO:0000256" key="7">
    <source>
        <dbReference type="ARBA" id="ARBA00023054"/>
    </source>
</evidence>
<evidence type="ECO:0000256" key="2">
    <source>
        <dbReference type="ARBA" id="ARBA00004186"/>
    </source>
</evidence>
<evidence type="ECO:0000256" key="3">
    <source>
        <dbReference type="ARBA" id="ARBA00018313"/>
    </source>
</evidence>
<dbReference type="GO" id="GO:0051301">
    <property type="term" value="P:cell division"/>
    <property type="evidence" value="ECO:0007669"/>
    <property type="project" value="UniProtKB-KW"/>
</dbReference>
<dbReference type="Proteomes" id="UP000472272">
    <property type="component" value="Chromosome 17"/>
</dbReference>
<keyword evidence="9" id="KW-0131">Cell cycle</keyword>
<protein>
    <recommendedName>
        <fullName evidence="3">Spindle and centriole-associated protein 1</fullName>
    </recommendedName>
    <alternativeName>
        <fullName evidence="10">Coiled-coil domain-containing protein 52</fullName>
    </alternativeName>
</protein>
<evidence type="ECO:0000313" key="14">
    <source>
        <dbReference type="Ensembl" id="ENSPMRP00000027406.1"/>
    </source>
</evidence>
<evidence type="ECO:0000256" key="4">
    <source>
        <dbReference type="ARBA" id="ARBA00022490"/>
    </source>
</evidence>
<evidence type="ECO:0000313" key="15">
    <source>
        <dbReference type="Proteomes" id="UP000472272"/>
    </source>
</evidence>
<feature type="region of interest" description="Disordered" evidence="12">
    <location>
        <begin position="611"/>
        <end position="689"/>
    </location>
</feature>
<keyword evidence="15" id="KW-1185">Reference proteome</keyword>
<reference evidence="14" key="3">
    <citation type="submission" date="2025-09" db="UniProtKB">
        <authorList>
            <consortium name="Ensembl"/>
        </authorList>
    </citation>
    <scope>IDENTIFICATION</scope>
</reference>
<feature type="region of interest" description="Disordered" evidence="12">
    <location>
        <begin position="1"/>
        <end position="60"/>
    </location>
</feature>
<keyword evidence="6" id="KW-0498">Mitosis</keyword>
<feature type="region of interest" description="Disordered" evidence="12">
    <location>
        <begin position="379"/>
        <end position="415"/>
    </location>
</feature>
<accession>A0A670JSK5</accession>
<evidence type="ECO:0000256" key="12">
    <source>
        <dbReference type="SAM" id="MobiDB-lite"/>
    </source>
</evidence>
<gene>
    <name evidence="14" type="primary">SPICE1</name>
</gene>
<evidence type="ECO:0000256" key="8">
    <source>
        <dbReference type="ARBA" id="ARBA00023212"/>
    </source>
</evidence>
<dbReference type="GO" id="GO:0005813">
    <property type="term" value="C:centrosome"/>
    <property type="evidence" value="ECO:0007669"/>
    <property type="project" value="Ensembl"/>
</dbReference>
<feature type="transmembrane region" description="Helical" evidence="13">
    <location>
        <begin position="81"/>
        <end position="100"/>
    </location>
</feature>
<evidence type="ECO:0000256" key="10">
    <source>
        <dbReference type="ARBA" id="ARBA00030722"/>
    </source>
</evidence>
<feature type="region of interest" description="Disordered" evidence="12">
    <location>
        <begin position="833"/>
        <end position="853"/>
    </location>
</feature>
<feature type="compositionally biased region" description="Basic residues" evidence="12">
    <location>
        <begin position="108"/>
        <end position="120"/>
    </location>
</feature>
<evidence type="ECO:0000256" key="9">
    <source>
        <dbReference type="ARBA" id="ARBA00023306"/>
    </source>
</evidence>
<evidence type="ECO:0000256" key="1">
    <source>
        <dbReference type="ARBA" id="ARBA00004114"/>
    </source>
</evidence>
<dbReference type="GO" id="GO:0005886">
    <property type="term" value="C:plasma membrane"/>
    <property type="evidence" value="ECO:0007669"/>
    <property type="project" value="Ensembl"/>
</dbReference>
<dbReference type="PANTHER" id="PTHR31167:SF3">
    <property type="entry name" value="SPINDLE AND CENTRIOLE-ASSOCIATED PROTEIN 1"/>
    <property type="match status" value="1"/>
</dbReference>
<dbReference type="InterPro" id="IPR031387">
    <property type="entry name" value="SPICE1"/>
</dbReference>
<dbReference type="GeneTree" id="ENSGT00390000006207"/>
<evidence type="ECO:0000256" key="13">
    <source>
        <dbReference type="SAM" id="Phobius"/>
    </source>
</evidence>
<dbReference type="GO" id="GO:0036064">
    <property type="term" value="C:ciliary basal body"/>
    <property type="evidence" value="ECO:0007669"/>
    <property type="project" value="Ensembl"/>
</dbReference>
<feature type="compositionally biased region" description="Polar residues" evidence="12">
    <location>
        <begin position="837"/>
        <end position="853"/>
    </location>
</feature>
<proteinExistence type="predicted"/>
<dbReference type="PANTHER" id="PTHR31167">
    <property type="entry name" value="SPINDLE AND CENTRIOLE ASSOCIATED PROTEIN 1 SPICE1"/>
    <property type="match status" value="1"/>
</dbReference>
<organism evidence="14 15">
    <name type="scientific">Podarcis muralis</name>
    <name type="common">Wall lizard</name>
    <name type="synonym">Lacerta muralis</name>
    <dbReference type="NCBI Taxonomy" id="64176"/>
    <lineage>
        <taxon>Eukaryota</taxon>
        <taxon>Metazoa</taxon>
        <taxon>Chordata</taxon>
        <taxon>Craniata</taxon>
        <taxon>Vertebrata</taxon>
        <taxon>Euteleostomi</taxon>
        <taxon>Lepidosauria</taxon>
        <taxon>Squamata</taxon>
        <taxon>Bifurcata</taxon>
        <taxon>Unidentata</taxon>
        <taxon>Episquamata</taxon>
        <taxon>Laterata</taxon>
        <taxon>Lacertibaenia</taxon>
        <taxon>Lacertidae</taxon>
        <taxon>Podarcis</taxon>
    </lineage>
</organism>
<dbReference type="OMA" id="REQSPKH"/>
<feature type="coiled-coil region" evidence="11">
    <location>
        <begin position="472"/>
        <end position="520"/>
    </location>
</feature>